<dbReference type="InterPro" id="IPR012171">
    <property type="entry name" value="Fatty_acid_desaturase"/>
</dbReference>
<protein>
    <submittedName>
        <fullName evidence="8">Fatty acid desaturase 1</fullName>
    </submittedName>
</protein>
<name>A0A091LGF6_CATAU</name>
<feature type="transmembrane region" description="Helical" evidence="6">
    <location>
        <begin position="89"/>
        <end position="108"/>
    </location>
</feature>
<organism evidence="8 9">
    <name type="scientific">Cathartes aura</name>
    <name type="common">Turkey vulture</name>
    <name type="synonym">Vultur aura</name>
    <dbReference type="NCBI Taxonomy" id="43455"/>
    <lineage>
        <taxon>Eukaryota</taxon>
        <taxon>Metazoa</taxon>
        <taxon>Chordata</taxon>
        <taxon>Craniata</taxon>
        <taxon>Vertebrata</taxon>
        <taxon>Euteleostomi</taxon>
        <taxon>Archelosauria</taxon>
        <taxon>Archosauria</taxon>
        <taxon>Dinosauria</taxon>
        <taxon>Saurischia</taxon>
        <taxon>Theropoda</taxon>
        <taxon>Coelurosauria</taxon>
        <taxon>Aves</taxon>
        <taxon>Neognathae</taxon>
        <taxon>Neoaves</taxon>
        <taxon>Telluraves</taxon>
        <taxon>Accipitrimorphae</taxon>
        <taxon>Accipitriformes</taxon>
        <taxon>Cathartidae</taxon>
        <taxon>Cathartes</taxon>
    </lineage>
</organism>
<evidence type="ECO:0000259" key="7">
    <source>
        <dbReference type="PROSITE" id="PS50255"/>
    </source>
</evidence>
<reference evidence="8 9" key="1">
    <citation type="submission" date="2014-04" db="EMBL/GenBank/DDBJ databases">
        <title>Genome evolution of avian class.</title>
        <authorList>
            <person name="Zhang G."/>
            <person name="Li C."/>
        </authorList>
    </citation>
    <scope>NUCLEOTIDE SEQUENCE [LARGE SCALE GENOMIC DNA]</scope>
    <source>
        <strain evidence="8">BGI_N323</strain>
    </source>
</reference>
<keyword evidence="3" id="KW-0276">Fatty acid metabolism</keyword>
<dbReference type="PANTHER" id="PTHR19353">
    <property type="entry name" value="FATTY ACID DESATURASE 2"/>
    <property type="match status" value="1"/>
</dbReference>
<keyword evidence="9" id="KW-1185">Reference proteome</keyword>
<keyword evidence="6" id="KW-1133">Transmembrane helix</keyword>
<dbReference type="Gene3D" id="3.10.120.10">
    <property type="entry name" value="Cytochrome b5-like heme/steroid binding domain"/>
    <property type="match status" value="1"/>
</dbReference>
<comment type="pathway">
    <text evidence="1">Lipid metabolism; polyunsaturated fatty acid biosynthesis.</text>
</comment>
<proteinExistence type="predicted"/>
<evidence type="ECO:0000256" key="6">
    <source>
        <dbReference type="SAM" id="Phobius"/>
    </source>
</evidence>
<evidence type="ECO:0000313" key="9">
    <source>
        <dbReference type="Proteomes" id="UP000053745"/>
    </source>
</evidence>
<dbReference type="PRINTS" id="PR00363">
    <property type="entry name" value="CYTOCHROMEB5"/>
</dbReference>
<keyword evidence="2" id="KW-0444">Lipid biosynthesis</keyword>
<evidence type="ECO:0000256" key="1">
    <source>
        <dbReference type="ARBA" id="ARBA00005105"/>
    </source>
</evidence>
<dbReference type="InterPro" id="IPR005804">
    <property type="entry name" value="FA_desaturase_dom"/>
</dbReference>
<feature type="non-terminal residue" evidence="8">
    <location>
        <position position="1"/>
    </location>
</feature>
<evidence type="ECO:0000313" key="8">
    <source>
        <dbReference type="EMBL" id="KFP55816.1"/>
    </source>
</evidence>
<feature type="domain" description="Cytochrome b5 heme-binding" evidence="7">
    <location>
        <begin position="1"/>
        <end position="60"/>
    </location>
</feature>
<feature type="transmembrane region" description="Helical" evidence="6">
    <location>
        <begin position="114"/>
        <end position="135"/>
    </location>
</feature>
<dbReference type="GO" id="GO:0016020">
    <property type="term" value="C:membrane"/>
    <property type="evidence" value="ECO:0007669"/>
    <property type="project" value="TreeGrafter"/>
</dbReference>
<dbReference type="GO" id="GO:0016717">
    <property type="term" value="F:oxidoreductase activity, acting on paired donors, with oxidation of a pair of donors resulting in the reduction of molecular oxygen to two molecules of water"/>
    <property type="evidence" value="ECO:0007669"/>
    <property type="project" value="TreeGrafter"/>
</dbReference>
<dbReference type="InterPro" id="IPR001199">
    <property type="entry name" value="Cyt_B5-like_heme/steroid-bd"/>
</dbReference>
<dbReference type="InterPro" id="IPR036400">
    <property type="entry name" value="Cyt_B5-like_heme/steroid_sf"/>
</dbReference>
<keyword evidence="4" id="KW-0443">Lipid metabolism</keyword>
<sequence length="276" mass="31845">WLVIDRKVYDVSKFSKQHPGGSRVISHYAGQDATDAFAAFHNDKSLVKKYLKSLLIGELAPDQPSFESNKKKSLLEDFRELRSTIEKMGLLRPNYIFFFLIFLHLLVLDAASWLMVWYFGISLVPFLVGIAFFTIAQIQMGWFQHDLGHCSVFRKPKWNRLLQIVVINVLKGLPASWWNHLHNQHHAKPNCFRKDPDLNMHPLLFSLGKTLSVEVRIRTTLRRVSGLQLTHYNVFSFFSLEKGRRSSCLTITSISISSVTVYILLCNQEEKVVGKH</sequence>
<keyword evidence="5" id="KW-0275">Fatty acid biosynthesis</keyword>
<keyword evidence="6" id="KW-0472">Membrane</keyword>
<evidence type="ECO:0000256" key="4">
    <source>
        <dbReference type="ARBA" id="ARBA00023098"/>
    </source>
</evidence>
<evidence type="ECO:0000256" key="5">
    <source>
        <dbReference type="ARBA" id="ARBA00023160"/>
    </source>
</evidence>
<evidence type="ECO:0000256" key="2">
    <source>
        <dbReference type="ARBA" id="ARBA00022516"/>
    </source>
</evidence>
<dbReference type="PANTHER" id="PTHR19353:SF86">
    <property type="entry name" value="CYTOCHROME B5 HEME-BINDING DOMAIN-CONTAINING PROTEIN"/>
    <property type="match status" value="1"/>
</dbReference>
<dbReference type="OrthoDB" id="260091at2759"/>
<dbReference type="Pfam" id="PF00173">
    <property type="entry name" value="Cyt-b5"/>
    <property type="match status" value="1"/>
</dbReference>
<dbReference type="PROSITE" id="PS50255">
    <property type="entry name" value="CYTOCHROME_B5_2"/>
    <property type="match status" value="1"/>
</dbReference>
<evidence type="ECO:0000256" key="3">
    <source>
        <dbReference type="ARBA" id="ARBA00022832"/>
    </source>
</evidence>
<dbReference type="GO" id="GO:0006636">
    <property type="term" value="P:unsaturated fatty acid biosynthetic process"/>
    <property type="evidence" value="ECO:0007669"/>
    <property type="project" value="UniProtKB-UniPathway"/>
</dbReference>
<dbReference type="AlphaFoldDB" id="A0A091LGF6"/>
<dbReference type="Pfam" id="PF00487">
    <property type="entry name" value="FA_desaturase"/>
    <property type="match status" value="1"/>
</dbReference>
<keyword evidence="6" id="KW-0812">Transmembrane</keyword>
<dbReference type="SUPFAM" id="SSF55856">
    <property type="entry name" value="Cytochrome b5-like heme/steroid binding domain"/>
    <property type="match status" value="1"/>
</dbReference>
<dbReference type="SMART" id="SM01117">
    <property type="entry name" value="Cyt-b5"/>
    <property type="match status" value="1"/>
</dbReference>
<dbReference type="EMBL" id="KL324446">
    <property type="protein sequence ID" value="KFP55816.1"/>
    <property type="molecule type" value="Genomic_DNA"/>
</dbReference>
<accession>A0A091LGF6</accession>
<feature type="non-terminal residue" evidence="8">
    <location>
        <position position="276"/>
    </location>
</feature>
<dbReference type="UniPathway" id="UPA00658"/>
<dbReference type="Proteomes" id="UP000053745">
    <property type="component" value="Unassembled WGS sequence"/>
</dbReference>
<gene>
    <name evidence="8" type="ORF">N323_11235</name>
</gene>